<evidence type="ECO:0000313" key="12">
    <source>
        <dbReference type="EMBL" id="AYD47415.1"/>
    </source>
</evidence>
<evidence type="ECO:0000256" key="5">
    <source>
        <dbReference type="ARBA" id="ARBA00022741"/>
    </source>
</evidence>
<dbReference type="EC" id="2.7.13.3" evidence="2"/>
<dbReference type="KEGG" id="ark:D6B99_07200"/>
<dbReference type="InterPro" id="IPR036890">
    <property type="entry name" value="HATPase_C_sf"/>
</dbReference>
<dbReference type="InterPro" id="IPR003594">
    <property type="entry name" value="HATPase_dom"/>
</dbReference>
<dbReference type="EMBL" id="CP032489">
    <property type="protein sequence ID" value="AYD47415.1"/>
    <property type="molecule type" value="Genomic_DNA"/>
</dbReference>
<evidence type="ECO:0000256" key="7">
    <source>
        <dbReference type="ARBA" id="ARBA00022840"/>
    </source>
</evidence>
<evidence type="ECO:0000256" key="9">
    <source>
        <dbReference type="SAM" id="Phobius"/>
    </source>
</evidence>
<dbReference type="Proteomes" id="UP000266118">
    <property type="component" value="Chromosome"/>
</dbReference>
<keyword evidence="13" id="KW-1185">Reference proteome</keyword>
<dbReference type="CDD" id="cd16917">
    <property type="entry name" value="HATPase_UhpB-NarQ-NarX-like"/>
    <property type="match status" value="1"/>
</dbReference>
<keyword evidence="3" id="KW-0597">Phosphoprotein</keyword>
<evidence type="ECO:0000256" key="6">
    <source>
        <dbReference type="ARBA" id="ARBA00022777"/>
    </source>
</evidence>
<dbReference type="GO" id="GO:0000155">
    <property type="term" value="F:phosphorelay sensor kinase activity"/>
    <property type="evidence" value="ECO:0007669"/>
    <property type="project" value="InterPro"/>
</dbReference>
<dbReference type="Gene3D" id="1.20.5.1930">
    <property type="match status" value="1"/>
</dbReference>
<evidence type="ECO:0000313" key="13">
    <source>
        <dbReference type="Proteomes" id="UP000266118"/>
    </source>
</evidence>
<comment type="catalytic activity">
    <reaction evidence="1">
        <text>ATP + protein L-histidine = ADP + protein N-phospho-L-histidine.</text>
        <dbReference type="EC" id="2.7.13.3"/>
    </reaction>
</comment>
<keyword evidence="9" id="KW-0472">Membrane</keyword>
<gene>
    <name evidence="12" type="ORF">D6B99_07200</name>
</gene>
<keyword evidence="8" id="KW-0902">Two-component regulatory system</keyword>
<evidence type="ECO:0000259" key="10">
    <source>
        <dbReference type="Pfam" id="PF02518"/>
    </source>
</evidence>
<evidence type="ECO:0000256" key="2">
    <source>
        <dbReference type="ARBA" id="ARBA00012438"/>
    </source>
</evidence>
<keyword evidence="5" id="KW-0547">Nucleotide-binding</keyword>
<protein>
    <recommendedName>
        <fullName evidence="2">histidine kinase</fullName>
        <ecNumber evidence="2">2.7.13.3</ecNumber>
    </recommendedName>
</protein>
<dbReference type="InterPro" id="IPR050482">
    <property type="entry name" value="Sensor_HK_TwoCompSys"/>
</dbReference>
<sequence>MGIFASKKGTMNIYIYVIVGMSASFLLCVATVLFYLKYKKDILQKQYQLKTAEVQYQKDLLKAVINSQEEERKRIGMDLHDEVGSTLSSLRLLVDTVLAQKDKEGSLTSNSLQFKKTIDNIVVKVRNISHNLSPILTGAYEFYDALLDFCDDINQTSKIRIHTTIQEDAEKVQLEHFTKLSLYRVIAELVNNTLKHAEAQNIHIDFSLINKEYKIDYKDDGKGISLNEKSIKKGIGFKNIESRLDSIDAKYSMDSKIGEGFQMNIQLSLMN</sequence>
<dbReference type="AlphaFoldDB" id="A0A386HNL9"/>
<evidence type="ECO:0000256" key="3">
    <source>
        <dbReference type="ARBA" id="ARBA00022553"/>
    </source>
</evidence>
<dbReference type="Pfam" id="PF07730">
    <property type="entry name" value="HisKA_3"/>
    <property type="match status" value="1"/>
</dbReference>
<reference evidence="12 13" key="1">
    <citation type="submission" date="2018-09" db="EMBL/GenBank/DDBJ databases">
        <title>Arachidicoccus sp. nov., a bacterium isolated from soil.</title>
        <authorList>
            <person name="Weon H.-Y."/>
            <person name="Kwon S.-W."/>
            <person name="Lee S.A."/>
        </authorList>
    </citation>
    <scope>NUCLEOTIDE SEQUENCE [LARGE SCALE GENOMIC DNA]</scope>
    <source>
        <strain evidence="12 13">KIS59-12</strain>
    </source>
</reference>
<feature type="domain" description="Histidine kinase/HSP90-like ATPase" evidence="10">
    <location>
        <begin position="180"/>
        <end position="261"/>
    </location>
</feature>
<feature type="domain" description="Signal transduction histidine kinase subgroup 3 dimerisation and phosphoacceptor" evidence="11">
    <location>
        <begin position="71"/>
        <end position="134"/>
    </location>
</feature>
<keyword evidence="9" id="KW-1133">Transmembrane helix</keyword>
<name>A0A386HNL9_9BACT</name>
<dbReference type="GO" id="GO:0005524">
    <property type="term" value="F:ATP binding"/>
    <property type="evidence" value="ECO:0007669"/>
    <property type="project" value="UniProtKB-KW"/>
</dbReference>
<dbReference type="PANTHER" id="PTHR24421:SF10">
    <property type="entry name" value="NITRATE_NITRITE SENSOR PROTEIN NARQ"/>
    <property type="match status" value="1"/>
</dbReference>
<dbReference type="GO" id="GO:0016020">
    <property type="term" value="C:membrane"/>
    <property type="evidence" value="ECO:0007669"/>
    <property type="project" value="InterPro"/>
</dbReference>
<proteinExistence type="predicted"/>
<evidence type="ECO:0000256" key="8">
    <source>
        <dbReference type="ARBA" id="ARBA00023012"/>
    </source>
</evidence>
<dbReference type="GO" id="GO:0046983">
    <property type="term" value="F:protein dimerization activity"/>
    <property type="evidence" value="ECO:0007669"/>
    <property type="project" value="InterPro"/>
</dbReference>
<organism evidence="12 13">
    <name type="scientific">Arachidicoccus soli</name>
    <dbReference type="NCBI Taxonomy" id="2341117"/>
    <lineage>
        <taxon>Bacteria</taxon>
        <taxon>Pseudomonadati</taxon>
        <taxon>Bacteroidota</taxon>
        <taxon>Chitinophagia</taxon>
        <taxon>Chitinophagales</taxon>
        <taxon>Chitinophagaceae</taxon>
        <taxon>Arachidicoccus</taxon>
    </lineage>
</organism>
<dbReference type="Gene3D" id="3.30.565.10">
    <property type="entry name" value="Histidine kinase-like ATPase, C-terminal domain"/>
    <property type="match status" value="1"/>
</dbReference>
<keyword evidence="9" id="KW-0812">Transmembrane</keyword>
<dbReference type="InterPro" id="IPR011712">
    <property type="entry name" value="Sig_transdc_His_kin_sub3_dim/P"/>
</dbReference>
<dbReference type="Pfam" id="PF02518">
    <property type="entry name" value="HATPase_c"/>
    <property type="match status" value="1"/>
</dbReference>
<feature type="transmembrane region" description="Helical" evidence="9">
    <location>
        <begin position="13"/>
        <end position="36"/>
    </location>
</feature>
<keyword evidence="6" id="KW-0418">Kinase</keyword>
<dbReference type="PANTHER" id="PTHR24421">
    <property type="entry name" value="NITRATE/NITRITE SENSOR PROTEIN NARX-RELATED"/>
    <property type="match status" value="1"/>
</dbReference>
<evidence type="ECO:0000256" key="1">
    <source>
        <dbReference type="ARBA" id="ARBA00000085"/>
    </source>
</evidence>
<dbReference type="OrthoDB" id="5401121at2"/>
<keyword evidence="4" id="KW-0808">Transferase</keyword>
<dbReference type="SUPFAM" id="SSF55874">
    <property type="entry name" value="ATPase domain of HSP90 chaperone/DNA topoisomerase II/histidine kinase"/>
    <property type="match status" value="1"/>
</dbReference>
<evidence type="ECO:0000259" key="11">
    <source>
        <dbReference type="Pfam" id="PF07730"/>
    </source>
</evidence>
<keyword evidence="7" id="KW-0067">ATP-binding</keyword>
<evidence type="ECO:0000256" key="4">
    <source>
        <dbReference type="ARBA" id="ARBA00022679"/>
    </source>
</evidence>
<accession>A0A386HNL9</accession>